<dbReference type="EMBL" id="JBEOZM010000028">
    <property type="protein sequence ID" value="MER6273118.1"/>
    <property type="molecule type" value="Genomic_DNA"/>
</dbReference>
<evidence type="ECO:0000256" key="1">
    <source>
        <dbReference type="SAM" id="MobiDB-lite"/>
    </source>
</evidence>
<organism evidence="2 3">
    <name type="scientific">Streptomyces sp. 900105755</name>
    <dbReference type="NCBI Taxonomy" id="3154389"/>
    <lineage>
        <taxon>Bacteria</taxon>
        <taxon>Bacillati</taxon>
        <taxon>Actinomycetota</taxon>
        <taxon>Actinomycetes</taxon>
        <taxon>Kitasatosporales</taxon>
        <taxon>Streptomycetaceae</taxon>
        <taxon>Streptomyces</taxon>
    </lineage>
</organism>
<sequence>MGPGPVAVPVDGAALRGSGRRRRRRSDLLRFRALRRQADQAARDGRPGAATELFGAVRCPDGQVQITVGGRLVYRFSGDSKPGDLNGQGLDGKWFAVAPTGQKAAQ</sequence>
<dbReference type="PANTHER" id="PTHR39335:SF1">
    <property type="entry name" value="BLL4220 PROTEIN"/>
    <property type="match status" value="1"/>
</dbReference>
<accession>A0ABV1TSX6</accession>
<evidence type="ECO:0000313" key="2">
    <source>
        <dbReference type="EMBL" id="MER6273118.1"/>
    </source>
</evidence>
<gene>
    <name evidence="2" type="ORF">ABT211_38510</name>
</gene>
<evidence type="ECO:0000313" key="3">
    <source>
        <dbReference type="Proteomes" id="UP001490365"/>
    </source>
</evidence>
<dbReference type="InterPro" id="IPR005297">
    <property type="entry name" value="Lipoprotein_repeat"/>
</dbReference>
<dbReference type="RefSeq" id="WP_351961404.1">
    <property type="nucleotide sequence ID" value="NZ_JBEOZM010000028.1"/>
</dbReference>
<protein>
    <submittedName>
        <fullName evidence="2">Uncharacterized protein</fullName>
    </submittedName>
</protein>
<keyword evidence="3" id="KW-1185">Reference proteome</keyword>
<dbReference type="PANTHER" id="PTHR39335">
    <property type="entry name" value="BLL4220 PROTEIN"/>
    <property type="match status" value="1"/>
</dbReference>
<name>A0ABV1TSX6_9ACTN</name>
<proteinExistence type="predicted"/>
<dbReference type="Proteomes" id="UP001490365">
    <property type="component" value="Unassembled WGS sequence"/>
</dbReference>
<comment type="caution">
    <text evidence="2">The sequence shown here is derived from an EMBL/GenBank/DDBJ whole genome shotgun (WGS) entry which is preliminary data.</text>
</comment>
<reference evidence="2 3" key="1">
    <citation type="submission" date="2024-06" db="EMBL/GenBank/DDBJ databases">
        <title>The Natural Products Discovery Center: Release of the First 8490 Sequenced Strains for Exploring Actinobacteria Biosynthetic Diversity.</title>
        <authorList>
            <person name="Kalkreuter E."/>
            <person name="Kautsar S.A."/>
            <person name="Yang D."/>
            <person name="Bader C.D."/>
            <person name="Teijaro C.N."/>
            <person name="Fluegel L."/>
            <person name="Davis C.M."/>
            <person name="Simpson J.R."/>
            <person name="Lauterbach L."/>
            <person name="Steele A.D."/>
            <person name="Gui C."/>
            <person name="Meng S."/>
            <person name="Li G."/>
            <person name="Viehrig K."/>
            <person name="Ye F."/>
            <person name="Su P."/>
            <person name="Kiefer A.F."/>
            <person name="Nichols A."/>
            <person name="Cepeda A.J."/>
            <person name="Yan W."/>
            <person name="Fan B."/>
            <person name="Jiang Y."/>
            <person name="Adhikari A."/>
            <person name="Zheng C.-J."/>
            <person name="Schuster L."/>
            <person name="Cowan T.M."/>
            <person name="Smanski M.J."/>
            <person name="Chevrette M.G."/>
            <person name="De Carvalho L.P.S."/>
            <person name="Shen B."/>
        </authorList>
    </citation>
    <scope>NUCLEOTIDE SEQUENCE [LARGE SCALE GENOMIC DNA]</scope>
    <source>
        <strain evidence="2 3">NPDC001694</strain>
    </source>
</reference>
<dbReference type="Pfam" id="PF03640">
    <property type="entry name" value="Lipoprotein_15"/>
    <property type="match status" value="1"/>
</dbReference>
<feature type="region of interest" description="Disordered" evidence="1">
    <location>
        <begin position="1"/>
        <end position="21"/>
    </location>
</feature>